<gene>
    <name evidence="1" type="ORF">NPIL_551871</name>
</gene>
<name>A0A8X6NTK8_NEPPI</name>
<reference evidence="1" key="1">
    <citation type="submission" date="2020-08" db="EMBL/GenBank/DDBJ databases">
        <title>Multicomponent nature underlies the extraordinary mechanical properties of spider dragline silk.</title>
        <authorList>
            <person name="Kono N."/>
            <person name="Nakamura H."/>
            <person name="Mori M."/>
            <person name="Yoshida Y."/>
            <person name="Ohtoshi R."/>
            <person name="Malay A.D."/>
            <person name="Moran D.A.P."/>
            <person name="Tomita M."/>
            <person name="Numata K."/>
            <person name="Arakawa K."/>
        </authorList>
    </citation>
    <scope>NUCLEOTIDE SEQUENCE</scope>
</reference>
<evidence type="ECO:0000313" key="2">
    <source>
        <dbReference type="Proteomes" id="UP000887013"/>
    </source>
</evidence>
<organism evidence="1 2">
    <name type="scientific">Nephila pilipes</name>
    <name type="common">Giant wood spider</name>
    <name type="synonym">Nephila maculata</name>
    <dbReference type="NCBI Taxonomy" id="299642"/>
    <lineage>
        <taxon>Eukaryota</taxon>
        <taxon>Metazoa</taxon>
        <taxon>Ecdysozoa</taxon>
        <taxon>Arthropoda</taxon>
        <taxon>Chelicerata</taxon>
        <taxon>Arachnida</taxon>
        <taxon>Araneae</taxon>
        <taxon>Araneomorphae</taxon>
        <taxon>Entelegynae</taxon>
        <taxon>Araneoidea</taxon>
        <taxon>Nephilidae</taxon>
        <taxon>Nephila</taxon>
    </lineage>
</organism>
<dbReference type="EMBL" id="BMAW01012737">
    <property type="protein sequence ID" value="GFT30212.1"/>
    <property type="molecule type" value="Genomic_DNA"/>
</dbReference>
<comment type="caution">
    <text evidence="1">The sequence shown here is derived from an EMBL/GenBank/DDBJ whole genome shotgun (WGS) entry which is preliminary data.</text>
</comment>
<keyword evidence="2" id="KW-1185">Reference proteome</keyword>
<dbReference type="AlphaFoldDB" id="A0A8X6NTK8"/>
<dbReference type="Proteomes" id="UP000887013">
    <property type="component" value="Unassembled WGS sequence"/>
</dbReference>
<evidence type="ECO:0000313" key="1">
    <source>
        <dbReference type="EMBL" id="GFT30212.1"/>
    </source>
</evidence>
<proteinExistence type="predicted"/>
<protein>
    <submittedName>
        <fullName evidence="1">Uncharacterized protein</fullName>
    </submittedName>
</protein>
<accession>A0A8X6NTK8</accession>
<sequence length="260" mass="30421">MAGYGKLRWRQPFFTAGVLKWYGEVCSLPEGSNFAVAICAAVRNGYAQQRMFYRHFEGYMKKILNHCAVLLLLFYRFRCCAIRRGFAARRRLGCAAEKCVWYWYKWQWLKANAQQKYSWRLGGVGGLAARSEAAVCQYAVLTGAEWRPVKWLKVSQLRCTARQYAVPRVYCELSLFTRNREEFHHNIRKKEKENFTSPYIKCQMENIPADRLLERITSGRVRSLLSPPLFYAWPTPKASFRELSPRGMRIERGAPEKECL</sequence>